<accession>A0A0D7B2L9</accession>
<dbReference type="AlphaFoldDB" id="A0A0D7B2L9"/>
<dbReference type="OrthoDB" id="2790754at2759"/>
<protein>
    <recommendedName>
        <fullName evidence="2">DUF6532 domain-containing protein</fullName>
    </recommendedName>
</protein>
<feature type="region of interest" description="Disordered" evidence="1">
    <location>
        <begin position="1"/>
        <end position="266"/>
    </location>
</feature>
<proteinExistence type="predicted"/>
<gene>
    <name evidence="3" type="ORF">CYLTODRAFT_125356</name>
</gene>
<reference evidence="3 4" key="1">
    <citation type="journal article" date="2015" name="Fungal Genet. Biol.">
        <title>Evolution of novel wood decay mechanisms in Agaricales revealed by the genome sequences of Fistulina hepatica and Cylindrobasidium torrendii.</title>
        <authorList>
            <person name="Floudas D."/>
            <person name="Held B.W."/>
            <person name="Riley R."/>
            <person name="Nagy L.G."/>
            <person name="Koehler G."/>
            <person name="Ransdell A.S."/>
            <person name="Younus H."/>
            <person name="Chow J."/>
            <person name="Chiniquy J."/>
            <person name="Lipzen A."/>
            <person name="Tritt A."/>
            <person name="Sun H."/>
            <person name="Haridas S."/>
            <person name="LaButti K."/>
            <person name="Ohm R.A."/>
            <person name="Kues U."/>
            <person name="Blanchette R.A."/>
            <person name="Grigoriev I.V."/>
            <person name="Minto R.E."/>
            <person name="Hibbett D.S."/>
        </authorList>
    </citation>
    <scope>NUCLEOTIDE SEQUENCE [LARGE SCALE GENOMIC DNA]</scope>
    <source>
        <strain evidence="3 4">FP15055 ss-10</strain>
    </source>
</reference>
<feature type="compositionally biased region" description="Acidic residues" evidence="1">
    <location>
        <begin position="233"/>
        <end position="252"/>
    </location>
</feature>
<name>A0A0D7B2L9_9AGAR</name>
<dbReference type="Pfam" id="PF20149">
    <property type="entry name" value="DUF6532"/>
    <property type="match status" value="1"/>
</dbReference>
<evidence type="ECO:0000256" key="1">
    <source>
        <dbReference type="SAM" id="MobiDB-lite"/>
    </source>
</evidence>
<feature type="compositionally biased region" description="Basic and acidic residues" evidence="1">
    <location>
        <begin position="76"/>
        <end position="106"/>
    </location>
</feature>
<dbReference type="Proteomes" id="UP000054007">
    <property type="component" value="Unassembled WGS sequence"/>
</dbReference>
<evidence type="ECO:0000259" key="2">
    <source>
        <dbReference type="Pfam" id="PF20149"/>
    </source>
</evidence>
<feature type="compositionally biased region" description="Low complexity" evidence="1">
    <location>
        <begin position="127"/>
        <end position="143"/>
    </location>
</feature>
<evidence type="ECO:0000313" key="4">
    <source>
        <dbReference type="Proteomes" id="UP000054007"/>
    </source>
</evidence>
<sequence length="568" mass="62946">MAPSRKTSKAPSTASTRKSTRSTAKAAAPPASTASTRPGTRSATKAATPAVASPPPRSQKKSAATQPAAKKSTPKKTSEKKAAKEELEKKQAAIREKAAAEKRKMDLAYPDDVEDDGSSMPPSRLGSAAPQKSAPQKSASQKSPPHKPAMPQHPIDLFGDDENDELDILDKTVGPGKAKFEAALNTVLNGDDDGNDANEDEDEEEGEEDEEDDDNEEKPEEEDRRRQEVHEYESDDEESDGEADAMDIEDATPETPVRRSKRKTGHVVDDDVEVPVRKSRKICEADFNPESLKLQRVGKKFTSANVVTMDAYPTISLRGKFYFKALKQAALSEAWGTTSMRREYNRLVTDRDLADQSFGFQEYQAQATRAKFGNGARSRIDMVGIPVRLKDEEKATQETADLAHWYQKDGGHLFGGLDYEDRTFDRMLLGQSSIFAEIIADFLFRRRGKNDIETYQRIIDAQRIPSATVALVGTAIGHAIDEYASGRYQHKHFTSAAATEYDRIHGKLVAWGERYPAWVEGWQRELFAEVCRRANKPWLVKKSLPEDDEELTALLEAAEAAAVARLRA</sequence>
<organism evidence="3 4">
    <name type="scientific">Cylindrobasidium torrendii FP15055 ss-10</name>
    <dbReference type="NCBI Taxonomy" id="1314674"/>
    <lineage>
        <taxon>Eukaryota</taxon>
        <taxon>Fungi</taxon>
        <taxon>Dikarya</taxon>
        <taxon>Basidiomycota</taxon>
        <taxon>Agaricomycotina</taxon>
        <taxon>Agaricomycetes</taxon>
        <taxon>Agaricomycetidae</taxon>
        <taxon>Agaricales</taxon>
        <taxon>Marasmiineae</taxon>
        <taxon>Physalacriaceae</taxon>
        <taxon>Cylindrobasidium</taxon>
    </lineage>
</organism>
<dbReference type="InterPro" id="IPR045341">
    <property type="entry name" value="DUF6532"/>
</dbReference>
<evidence type="ECO:0000313" key="3">
    <source>
        <dbReference type="EMBL" id="KIY63761.1"/>
    </source>
</evidence>
<feature type="compositionally biased region" description="Low complexity" evidence="1">
    <location>
        <begin position="61"/>
        <end position="71"/>
    </location>
</feature>
<feature type="compositionally biased region" description="Acidic residues" evidence="1">
    <location>
        <begin position="190"/>
        <end position="220"/>
    </location>
</feature>
<dbReference type="STRING" id="1314674.A0A0D7B2L9"/>
<keyword evidence="4" id="KW-1185">Reference proteome</keyword>
<feature type="compositionally biased region" description="Basic and acidic residues" evidence="1">
    <location>
        <begin position="221"/>
        <end position="232"/>
    </location>
</feature>
<dbReference type="EMBL" id="KN880674">
    <property type="protein sequence ID" value="KIY63761.1"/>
    <property type="molecule type" value="Genomic_DNA"/>
</dbReference>
<feature type="domain" description="DUF6532" evidence="2">
    <location>
        <begin position="303"/>
        <end position="509"/>
    </location>
</feature>
<feature type="compositionally biased region" description="Low complexity" evidence="1">
    <location>
        <begin position="9"/>
        <end position="38"/>
    </location>
</feature>
<feature type="compositionally biased region" description="Acidic residues" evidence="1">
    <location>
        <begin position="158"/>
        <end position="167"/>
    </location>
</feature>